<evidence type="ECO:0000313" key="2">
    <source>
        <dbReference type="EMBL" id="GBO08139.1"/>
    </source>
</evidence>
<protein>
    <submittedName>
        <fullName evidence="2">Uncharacterized protein</fullName>
    </submittedName>
</protein>
<accession>A0A4Y2U553</accession>
<sequence>MKAIRSFFRCSVVLLRNTKRTTINRTISLYSMCRLTSFYGPGTTEDDVLHSYQSELASELLLYNRFLILVEFCRHLGFGHLLFAHRILFNIRRSFALCLDYRPQLFVTQLIFLCILYTVKIFELHVEKPPKYSL</sequence>
<organism evidence="2 3">
    <name type="scientific">Araneus ventricosus</name>
    <name type="common">Orbweaver spider</name>
    <name type="synonym">Epeira ventricosa</name>
    <dbReference type="NCBI Taxonomy" id="182803"/>
    <lineage>
        <taxon>Eukaryota</taxon>
        <taxon>Metazoa</taxon>
        <taxon>Ecdysozoa</taxon>
        <taxon>Arthropoda</taxon>
        <taxon>Chelicerata</taxon>
        <taxon>Arachnida</taxon>
        <taxon>Araneae</taxon>
        <taxon>Araneomorphae</taxon>
        <taxon>Entelegynae</taxon>
        <taxon>Araneoidea</taxon>
        <taxon>Araneidae</taxon>
        <taxon>Araneus</taxon>
    </lineage>
</organism>
<comment type="caution">
    <text evidence="2">The sequence shown here is derived from an EMBL/GenBank/DDBJ whole genome shotgun (WGS) entry which is preliminary data.</text>
</comment>
<dbReference type="AlphaFoldDB" id="A0A4Y2U553"/>
<name>A0A4Y2U553_ARAVE</name>
<proteinExistence type="predicted"/>
<dbReference type="EMBL" id="BGPR01033988">
    <property type="protein sequence ID" value="GBO08139.1"/>
    <property type="molecule type" value="Genomic_DNA"/>
</dbReference>
<evidence type="ECO:0000313" key="1">
    <source>
        <dbReference type="EMBL" id="GBO08138.1"/>
    </source>
</evidence>
<keyword evidence="3" id="KW-1185">Reference proteome</keyword>
<gene>
    <name evidence="2" type="ORF">AVEN_145466_1</name>
    <name evidence="1" type="ORF">AVEN_275310_1</name>
</gene>
<reference evidence="2 3" key="1">
    <citation type="journal article" date="2019" name="Sci. Rep.">
        <title>Orb-weaving spider Araneus ventricosus genome elucidates the spidroin gene catalogue.</title>
        <authorList>
            <person name="Kono N."/>
            <person name="Nakamura H."/>
            <person name="Ohtoshi R."/>
            <person name="Moran D.A.P."/>
            <person name="Shinohara A."/>
            <person name="Yoshida Y."/>
            <person name="Fujiwara M."/>
            <person name="Mori M."/>
            <person name="Tomita M."/>
            <person name="Arakawa K."/>
        </authorList>
    </citation>
    <scope>NUCLEOTIDE SEQUENCE [LARGE SCALE GENOMIC DNA]</scope>
</reference>
<dbReference type="EMBL" id="BGPR01033987">
    <property type="protein sequence ID" value="GBO08138.1"/>
    <property type="molecule type" value="Genomic_DNA"/>
</dbReference>
<dbReference type="Proteomes" id="UP000499080">
    <property type="component" value="Unassembled WGS sequence"/>
</dbReference>
<evidence type="ECO:0000313" key="3">
    <source>
        <dbReference type="Proteomes" id="UP000499080"/>
    </source>
</evidence>